<proteinExistence type="predicted"/>
<feature type="transmembrane region" description="Helical" evidence="2">
    <location>
        <begin position="20"/>
        <end position="40"/>
    </location>
</feature>
<dbReference type="OrthoDB" id="266574at2"/>
<gene>
    <name evidence="3" type="ORF">Pla111_28650</name>
</gene>
<sequence>MRRQDDNVEEMPGGDSFLDVIANIVGILVLLVVVVGVRAARDVAPAPPAAEPIDIVAIEGQARAAEQAAIKAARDTTRLIEQAALADIESERREQIRATIALYNAELKAELDEERGQLDENTQRTLATRNQLVAARQKLDDATRRQVSLINAAVAVPTEVIGVNPTPIVSSRVEEQVRLILRNGRVTIIPMDDFKSAIGQLLASINKSLEAAPGEPVYYERVVGPFEGFSMRLLARQRVVSTSQGTGYGSEFVQGRIEENAQTLYEPVEIAMEDGSRLLTLLSGIRPDRTVVTVHAFPDSFEETPNLKAALEQRGYRVAVTPQTQGRPIGFSSGGRETVLQ</sequence>
<protein>
    <submittedName>
        <fullName evidence="3">Uncharacterized protein</fullName>
    </submittedName>
</protein>
<keyword evidence="2" id="KW-0472">Membrane</keyword>
<dbReference type="RefSeq" id="WP_146575077.1">
    <property type="nucleotide sequence ID" value="NZ_SJPH01000007.1"/>
</dbReference>
<dbReference type="EMBL" id="SJPH01000007">
    <property type="protein sequence ID" value="TWT42560.1"/>
    <property type="molecule type" value="Genomic_DNA"/>
</dbReference>
<dbReference type="AlphaFoldDB" id="A0A5C5VW24"/>
<evidence type="ECO:0000256" key="2">
    <source>
        <dbReference type="SAM" id="Phobius"/>
    </source>
</evidence>
<keyword evidence="4" id="KW-1185">Reference proteome</keyword>
<accession>A0A5C5VW24</accession>
<dbReference type="Proteomes" id="UP000318995">
    <property type="component" value="Unassembled WGS sequence"/>
</dbReference>
<keyword evidence="2" id="KW-1133">Transmembrane helix</keyword>
<keyword evidence="2" id="KW-0812">Transmembrane</keyword>
<evidence type="ECO:0000313" key="3">
    <source>
        <dbReference type="EMBL" id="TWT42560.1"/>
    </source>
</evidence>
<evidence type="ECO:0000256" key="1">
    <source>
        <dbReference type="SAM" id="Coils"/>
    </source>
</evidence>
<organism evidence="3 4">
    <name type="scientific">Botrimarina hoheduenensis</name>
    <dbReference type="NCBI Taxonomy" id="2528000"/>
    <lineage>
        <taxon>Bacteria</taxon>
        <taxon>Pseudomonadati</taxon>
        <taxon>Planctomycetota</taxon>
        <taxon>Planctomycetia</taxon>
        <taxon>Pirellulales</taxon>
        <taxon>Lacipirellulaceae</taxon>
        <taxon>Botrimarina</taxon>
    </lineage>
</organism>
<keyword evidence="1" id="KW-0175">Coiled coil</keyword>
<evidence type="ECO:0000313" key="4">
    <source>
        <dbReference type="Proteomes" id="UP000318995"/>
    </source>
</evidence>
<name>A0A5C5VW24_9BACT</name>
<reference evidence="3 4" key="1">
    <citation type="submission" date="2019-02" db="EMBL/GenBank/DDBJ databases">
        <title>Deep-cultivation of Planctomycetes and their phenomic and genomic characterization uncovers novel biology.</title>
        <authorList>
            <person name="Wiegand S."/>
            <person name="Jogler M."/>
            <person name="Boedeker C."/>
            <person name="Pinto D."/>
            <person name="Vollmers J."/>
            <person name="Rivas-Marin E."/>
            <person name="Kohn T."/>
            <person name="Peeters S.H."/>
            <person name="Heuer A."/>
            <person name="Rast P."/>
            <person name="Oberbeckmann S."/>
            <person name="Bunk B."/>
            <person name="Jeske O."/>
            <person name="Meyerdierks A."/>
            <person name="Storesund J.E."/>
            <person name="Kallscheuer N."/>
            <person name="Luecker S."/>
            <person name="Lage O.M."/>
            <person name="Pohl T."/>
            <person name="Merkel B.J."/>
            <person name="Hornburger P."/>
            <person name="Mueller R.-W."/>
            <person name="Bruemmer F."/>
            <person name="Labrenz M."/>
            <person name="Spormann A.M."/>
            <person name="Op Den Camp H."/>
            <person name="Overmann J."/>
            <person name="Amann R."/>
            <person name="Jetten M.S.M."/>
            <person name="Mascher T."/>
            <person name="Medema M.H."/>
            <person name="Devos D.P."/>
            <person name="Kaster A.-K."/>
            <person name="Ovreas L."/>
            <person name="Rohde M."/>
            <person name="Galperin M.Y."/>
            <person name="Jogler C."/>
        </authorList>
    </citation>
    <scope>NUCLEOTIDE SEQUENCE [LARGE SCALE GENOMIC DNA]</scope>
    <source>
        <strain evidence="3 4">Pla111</strain>
    </source>
</reference>
<comment type="caution">
    <text evidence="3">The sequence shown here is derived from an EMBL/GenBank/DDBJ whole genome shotgun (WGS) entry which is preliminary data.</text>
</comment>
<feature type="coiled-coil region" evidence="1">
    <location>
        <begin position="93"/>
        <end position="124"/>
    </location>
</feature>